<evidence type="ECO:0000313" key="1">
    <source>
        <dbReference type="EnsemblPlants" id="Kaladp0058s0542.1.v1.1.CDS.1"/>
    </source>
</evidence>
<protein>
    <submittedName>
        <fullName evidence="1">Uncharacterized protein</fullName>
    </submittedName>
</protein>
<reference evidence="1" key="1">
    <citation type="submission" date="2021-01" db="UniProtKB">
        <authorList>
            <consortium name="EnsemblPlants"/>
        </authorList>
    </citation>
    <scope>IDENTIFICATION</scope>
</reference>
<dbReference type="Proteomes" id="UP000594263">
    <property type="component" value="Unplaced"/>
</dbReference>
<sequence length="118" mass="13466">MEIREPSRGANGDAESNTPLQRRLFRGFFRIKQEAGEGSVLHELVDKKPVTTLRAETYQLHQIQMVRATDHPHNLHHKMFLTMLNTLQSLDCNTLVAERTSIHSPTSSFTELIRESLG</sequence>
<keyword evidence="2" id="KW-1185">Reference proteome</keyword>
<name>A0A7N0UA47_KALFE</name>
<dbReference type="EnsemblPlants" id="Kaladp0058s0542.1.v1.1">
    <property type="protein sequence ID" value="Kaladp0058s0542.1.v1.1.CDS.1"/>
    <property type="gene ID" value="Kaladp0058s0542.v1.1"/>
</dbReference>
<dbReference type="Gramene" id="Kaladp0058s0542.1.v1.1">
    <property type="protein sequence ID" value="Kaladp0058s0542.1.v1.1.CDS.1"/>
    <property type="gene ID" value="Kaladp0058s0542.v1.1"/>
</dbReference>
<accession>A0A7N0UA47</accession>
<proteinExistence type="predicted"/>
<dbReference type="AlphaFoldDB" id="A0A7N0UA47"/>
<evidence type="ECO:0000313" key="2">
    <source>
        <dbReference type="Proteomes" id="UP000594263"/>
    </source>
</evidence>
<organism evidence="1 2">
    <name type="scientific">Kalanchoe fedtschenkoi</name>
    <name type="common">Lavender scallops</name>
    <name type="synonym">South American air plant</name>
    <dbReference type="NCBI Taxonomy" id="63787"/>
    <lineage>
        <taxon>Eukaryota</taxon>
        <taxon>Viridiplantae</taxon>
        <taxon>Streptophyta</taxon>
        <taxon>Embryophyta</taxon>
        <taxon>Tracheophyta</taxon>
        <taxon>Spermatophyta</taxon>
        <taxon>Magnoliopsida</taxon>
        <taxon>eudicotyledons</taxon>
        <taxon>Gunneridae</taxon>
        <taxon>Pentapetalae</taxon>
        <taxon>Saxifragales</taxon>
        <taxon>Crassulaceae</taxon>
        <taxon>Kalanchoe</taxon>
    </lineage>
</organism>